<protein>
    <submittedName>
        <fullName evidence="1">Uncharacterized protein</fullName>
    </submittedName>
</protein>
<gene>
    <name evidence="1" type="ORF">DHA2_151986</name>
</gene>
<reference evidence="2" key="1">
    <citation type="submission" date="2012-02" db="EMBL/GenBank/DDBJ databases">
        <title>Genome sequencing of Giardia lamblia Genotypes A2 and B isolates (DH and GS) and comparative analysis with the genomes of Genotypes A1 and E (WB and Pig).</title>
        <authorList>
            <person name="Adam R."/>
            <person name="Dahlstrom E."/>
            <person name="Martens C."/>
            <person name="Bruno D."/>
            <person name="Barbian K."/>
            <person name="Porcella S.F."/>
            <person name="Nash T."/>
        </authorList>
    </citation>
    <scope>NUCLEOTIDE SEQUENCE</scope>
    <source>
        <strain evidence="2">DH</strain>
    </source>
</reference>
<evidence type="ECO:0000313" key="1">
    <source>
        <dbReference type="EMBL" id="ESU37303.1"/>
    </source>
</evidence>
<accession>V6TEH8</accession>
<name>V6TEH8_GIAIN</name>
<evidence type="ECO:0000313" key="2">
    <source>
        <dbReference type="Proteomes" id="UP000018320"/>
    </source>
</evidence>
<dbReference type="AlphaFoldDB" id="V6TEH8"/>
<organism evidence="1 2">
    <name type="scientific">Giardia intestinalis</name>
    <name type="common">Giardia lamblia</name>
    <dbReference type="NCBI Taxonomy" id="5741"/>
    <lineage>
        <taxon>Eukaryota</taxon>
        <taxon>Metamonada</taxon>
        <taxon>Diplomonadida</taxon>
        <taxon>Hexamitidae</taxon>
        <taxon>Giardiinae</taxon>
        <taxon>Giardia</taxon>
    </lineage>
</organism>
<dbReference type="Proteomes" id="UP000018320">
    <property type="component" value="Unassembled WGS sequence"/>
</dbReference>
<sequence>MHSLCLGWGAPRCRTRVTPCLWSICHPWSCTRGRRGVDDFLLPSIDNDDLSGLRFCRLTKGFLRGFLGFTVFNRRQSSCSVCPLSLYRRSLPRCLLMKKVLF</sequence>
<dbReference type="EMBL" id="AHGT01000029">
    <property type="protein sequence ID" value="ESU37303.1"/>
    <property type="molecule type" value="Genomic_DNA"/>
</dbReference>
<dbReference type="VEuPathDB" id="GiardiaDB:DHA2_151986"/>
<proteinExistence type="predicted"/>
<comment type="caution">
    <text evidence="1">The sequence shown here is derived from an EMBL/GenBank/DDBJ whole genome shotgun (WGS) entry which is preliminary data.</text>
</comment>
<reference evidence="1 2" key="2">
    <citation type="journal article" date="2013" name="Genome Biol. Evol.">
        <title>Genome sequencing of Giardia lamblia genotypes A2 and B isolates (DH and GS) and comparative analysis with the genomes of genotypes A1 and E (WB and Pig).</title>
        <authorList>
            <person name="Adam R.D."/>
            <person name="Dahlstrom E.W."/>
            <person name="Martens C.A."/>
            <person name="Bruno D.P."/>
            <person name="Barbian K.D."/>
            <person name="Ricklefs S.M."/>
            <person name="Hernandez M.M."/>
            <person name="Narla N.P."/>
            <person name="Patel R.B."/>
            <person name="Porcella S.F."/>
            <person name="Nash T.E."/>
        </authorList>
    </citation>
    <scope>NUCLEOTIDE SEQUENCE [LARGE SCALE GENOMIC DNA]</scope>
    <source>
        <strain evidence="1 2">DH</strain>
    </source>
</reference>